<dbReference type="PROSITE" id="PS00061">
    <property type="entry name" value="ADH_SHORT"/>
    <property type="match status" value="1"/>
</dbReference>
<dbReference type="InterPro" id="IPR002347">
    <property type="entry name" value="SDR_fam"/>
</dbReference>
<dbReference type="Proteomes" id="UP000575898">
    <property type="component" value="Unassembled WGS sequence"/>
</dbReference>
<dbReference type="FunFam" id="3.40.50.720:FF:000173">
    <property type="entry name" value="3-oxoacyl-[acyl-carrier protein] reductase"/>
    <property type="match status" value="1"/>
</dbReference>
<feature type="domain" description="Ketoreductase" evidence="4">
    <location>
        <begin position="4"/>
        <end position="183"/>
    </location>
</feature>
<dbReference type="NCBIfam" id="NF009466">
    <property type="entry name" value="PRK12826.1-2"/>
    <property type="match status" value="1"/>
</dbReference>
<dbReference type="RefSeq" id="WP_184035514.1">
    <property type="nucleotide sequence ID" value="NZ_JACHHY010000004.1"/>
</dbReference>
<dbReference type="EC" id="1.1.1.36" evidence="5"/>
<organism evidence="5 6">
    <name type="scientific">Chitinivorax tropicus</name>
    <dbReference type="NCBI Taxonomy" id="714531"/>
    <lineage>
        <taxon>Bacteria</taxon>
        <taxon>Pseudomonadati</taxon>
        <taxon>Pseudomonadota</taxon>
        <taxon>Betaproteobacteria</taxon>
        <taxon>Chitinivorax</taxon>
    </lineage>
</organism>
<evidence type="ECO:0000256" key="2">
    <source>
        <dbReference type="ARBA" id="ARBA00023002"/>
    </source>
</evidence>
<evidence type="ECO:0000256" key="1">
    <source>
        <dbReference type="ARBA" id="ARBA00006484"/>
    </source>
</evidence>
<sequence>MAQKIALVTGGMGGIGTAICKRLAKAGYQVATTYSTPGKHEGWLQSMKDEGFDVFAVQCDVTSFESCQAAVAKVREALGPISALVNNAGITKDGRFQKMDKSAWDTVMATNLDSLFNVTRQVVDDMCEQGFGRIINISSINGQKGQFGQSNYSAAKAGMHGFTMALAQEVAKKGVTVNTISPGYIATEMVMAVKEEIRNQIISGIPVGRLGKPEEVAAVVSFLASDDAAFITGANIAMNGGQHMC</sequence>
<dbReference type="GO" id="GO:0032787">
    <property type="term" value="P:monocarboxylic acid metabolic process"/>
    <property type="evidence" value="ECO:0007669"/>
    <property type="project" value="UniProtKB-ARBA"/>
</dbReference>
<dbReference type="PANTHER" id="PTHR42879:SF2">
    <property type="entry name" value="3-OXOACYL-[ACYL-CARRIER-PROTEIN] REDUCTASE FABG"/>
    <property type="match status" value="1"/>
</dbReference>
<dbReference type="SUPFAM" id="SSF51735">
    <property type="entry name" value="NAD(P)-binding Rossmann-fold domains"/>
    <property type="match status" value="1"/>
</dbReference>
<dbReference type="InterPro" id="IPR057326">
    <property type="entry name" value="KR_dom"/>
</dbReference>
<evidence type="ECO:0000313" key="6">
    <source>
        <dbReference type="Proteomes" id="UP000575898"/>
    </source>
</evidence>
<dbReference type="Gene3D" id="3.40.50.720">
    <property type="entry name" value="NAD(P)-binding Rossmann-like Domain"/>
    <property type="match status" value="1"/>
</dbReference>
<name>A0A840MJ49_9PROT</name>
<dbReference type="EMBL" id="JACHHY010000004">
    <property type="protein sequence ID" value="MBB5017535.1"/>
    <property type="molecule type" value="Genomic_DNA"/>
</dbReference>
<evidence type="ECO:0000256" key="3">
    <source>
        <dbReference type="RuleBase" id="RU000363"/>
    </source>
</evidence>
<gene>
    <name evidence="5" type="ORF">HNQ59_000804</name>
</gene>
<keyword evidence="2 5" id="KW-0560">Oxidoreductase</keyword>
<evidence type="ECO:0000259" key="4">
    <source>
        <dbReference type="SMART" id="SM00822"/>
    </source>
</evidence>
<dbReference type="GO" id="GO:0018454">
    <property type="term" value="F:acetoacetyl-CoA reductase activity"/>
    <property type="evidence" value="ECO:0007669"/>
    <property type="project" value="UniProtKB-EC"/>
</dbReference>
<dbReference type="PRINTS" id="PR00081">
    <property type="entry name" value="GDHRDH"/>
</dbReference>
<dbReference type="PANTHER" id="PTHR42879">
    <property type="entry name" value="3-OXOACYL-(ACYL-CARRIER-PROTEIN) REDUCTASE"/>
    <property type="match status" value="1"/>
</dbReference>
<dbReference type="InterPro" id="IPR050259">
    <property type="entry name" value="SDR"/>
</dbReference>
<dbReference type="InterPro" id="IPR036291">
    <property type="entry name" value="NAD(P)-bd_dom_sf"/>
</dbReference>
<dbReference type="NCBIfam" id="TIGR01829">
    <property type="entry name" value="AcAcCoA_reduct"/>
    <property type="match status" value="1"/>
</dbReference>
<reference evidence="5 6" key="1">
    <citation type="submission" date="2020-08" db="EMBL/GenBank/DDBJ databases">
        <title>Genomic Encyclopedia of Type Strains, Phase IV (KMG-IV): sequencing the most valuable type-strain genomes for metagenomic binning, comparative biology and taxonomic classification.</title>
        <authorList>
            <person name="Goeker M."/>
        </authorList>
    </citation>
    <scope>NUCLEOTIDE SEQUENCE [LARGE SCALE GENOMIC DNA]</scope>
    <source>
        <strain evidence="5 6">DSM 27165</strain>
    </source>
</reference>
<evidence type="ECO:0000313" key="5">
    <source>
        <dbReference type="EMBL" id="MBB5017535.1"/>
    </source>
</evidence>
<accession>A0A840MJ49</accession>
<comment type="caution">
    <text evidence="5">The sequence shown here is derived from an EMBL/GenBank/DDBJ whole genome shotgun (WGS) entry which is preliminary data.</text>
</comment>
<comment type="similarity">
    <text evidence="1 3">Belongs to the short-chain dehydrogenases/reductases (SDR) family.</text>
</comment>
<dbReference type="NCBIfam" id="NF009464">
    <property type="entry name" value="PRK12824.1"/>
    <property type="match status" value="1"/>
</dbReference>
<dbReference type="CDD" id="cd05333">
    <property type="entry name" value="BKR_SDR_c"/>
    <property type="match status" value="1"/>
</dbReference>
<protein>
    <submittedName>
        <fullName evidence="5">Acetoacetyl-CoA reductase</fullName>
        <ecNumber evidence="5">1.1.1.36</ecNumber>
    </submittedName>
</protein>
<keyword evidence="6" id="KW-1185">Reference proteome</keyword>
<dbReference type="InterPro" id="IPR011283">
    <property type="entry name" value="Acetoacetyl-CoA_reductase"/>
</dbReference>
<dbReference type="GO" id="GO:0042619">
    <property type="term" value="P:poly-hydroxybutyrate biosynthetic process"/>
    <property type="evidence" value="ECO:0007669"/>
    <property type="project" value="InterPro"/>
</dbReference>
<dbReference type="Pfam" id="PF00106">
    <property type="entry name" value="adh_short"/>
    <property type="match status" value="1"/>
</dbReference>
<dbReference type="GO" id="GO:0005737">
    <property type="term" value="C:cytoplasm"/>
    <property type="evidence" value="ECO:0007669"/>
    <property type="project" value="InterPro"/>
</dbReference>
<proteinExistence type="inferred from homology"/>
<dbReference type="InterPro" id="IPR020904">
    <property type="entry name" value="Sc_DH/Rdtase_CS"/>
</dbReference>
<dbReference type="AlphaFoldDB" id="A0A840MJ49"/>
<dbReference type="PRINTS" id="PR00080">
    <property type="entry name" value="SDRFAMILY"/>
</dbReference>
<dbReference type="SMART" id="SM00822">
    <property type="entry name" value="PKS_KR"/>
    <property type="match status" value="1"/>
</dbReference>